<dbReference type="RefSeq" id="WP_253445856.1">
    <property type="nucleotide sequence ID" value="NZ_JALJYF010000001.1"/>
</dbReference>
<organism evidence="11 12">
    <name type="scientific">Natronospira proteinivora</name>
    <dbReference type="NCBI Taxonomy" id="1807133"/>
    <lineage>
        <taxon>Bacteria</taxon>
        <taxon>Pseudomonadati</taxon>
        <taxon>Pseudomonadota</taxon>
        <taxon>Gammaproteobacteria</taxon>
        <taxon>Natronospirales</taxon>
        <taxon>Natronospiraceae</taxon>
        <taxon>Natronospira</taxon>
    </lineage>
</organism>
<dbReference type="Proteomes" id="UP001523550">
    <property type="component" value="Unassembled WGS sequence"/>
</dbReference>
<evidence type="ECO:0000256" key="7">
    <source>
        <dbReference type="ARBA" id="ARBA00022692"/>
    </source>
</evidence>
<gene>
    <name evidence="11" type="ORF">J2T60_000843</name>
</gene>
<keyword evidence="9" id="KW-0472">Membrane</keyword>
<evidence type="ECO:0000256" key="3">
    <source>
        <dbReference type="ARBA" id="ARBA00021563"/>
    </source>
</evidence>
<keyword evidence="6" id="KW-0997">Cell inner membrane</keyword>
<dbReference type="InterPro" id="IPR000645">
    <property type="entry name" value="T2SS_GspN_CS"/>
</dbReference>
<dbReference type="InterPro" id="IPR022792">
    <property type="entry name" value="T2SS_protein-GspN"/>
</dbReference>
<dbReference type="Pfam" id="PF01203">
    <property type="entry name" value="T2SSN"/>
    <property type="match status" value="1"/>
</dbReference>
<sequence>MKRILLFSTVGMIAFLVFFMAKAPAALVLYLVPDREELVLMAPSGTLWNGRMGQVQAGPLRLGPLEWDIRLGRLLMLRLDAQVDTRLDDGRISGRVILRPGGRIQIPQLQGQDLPLSRLAPLASQEAGMVDGTAAFQLSEFEFREMRPWSGEGQLRVFDLSANLAGQVELGSYGGQITGTEGRFELDFTDAGEATPFALAGILNYQSEEQRYEVDGRIRARPEAPSNIAQGLQYLGQEDEEGYYPIRFSGRL</sequence>
<evidence type="ECO:0000313" key="11">
    <source>
        <dbReference type="EMBL" id="MCP1726878.1"/>
    </source>
</evidence>
<evidence type="ECO:0000256" key="1">
    <source>
        <dbReference type="ARBA" id="ARBA00004533"/>
    </source>
</evidence>
<keyword evidence="8" id="KW-0653">Protein transport</keyword>
<evidence type="ECO:0000256" key="4">
    <source>
        <dbReference type="ARBA" id="ARBA00022448"/>
    </source>
</evidence>
<evidence type="ECO:0000256" key="10">
    <source>
        <dbReference type="ARBA" id="ARBA00030772"/>
    </source>
</evidence>
<keyword evidence="7" id="KW-0812">Transmembrane</keyword>
<keyword evidence="4" id="KW-0813">Transport</keyword>
<keyword evidence="5" id="KW-1003">Cell membrane</keyword>
<evidence type="ECO:0000256" key="5">
    <source>
        <dbReference type="ARBA" id="ARBA00022475"/>
    </source>
</evidence>
<proteinExistence type="inferred from homology"/>
<dbReference type="EMBL" id="JALJYF010000001">
    <property type="protein sequence ID" value="MCP1726878.1"/>
    <property type="molecule type" value="Genomic_DNA"/>
</dbReference>
<name>A0ABT1G9B2_9GAMM</name>
<protein>
    <recommendedName>
        <fullName evidence="3">Type II secretion system protein N</fullName>
    </recommendedName>
    <alternativeName>
        <fullName evidence="10">General secretion pathway protein N</fullName>
    </alternativeName>
</protein>
<comment type="caution">
    <text evidence="11">The sequence shown here is derived from an EMBL/GenBank/DDBJ whole genome shotgun (WGS) entry which is preliminary data.</text>
</comment>
<evidence type="ECO:0000256" key="9">
    <source>
        <dbReference type="ARBA" id="ARBA00023136"/>
    </source>
</evidence>
<keyword evidence="12" id="KW-1185">Reference proteome</keyword>
<evidence type="ECO:0000256" key="8">
    <source>
        <dbReference type="ARBA" id="ARBA00022927"/>
    </source>
</evidence>
<evidence type="ECO:0000256" key="2">
    <source>
        <dbReference type="ARBA" id="ARBA00007208"/>
    </source>
</evidence>
<comment type="similarity">
    <text evidence="2">Belongs to the GSP N family.</text>
</comment>
<accession>A0ABT1G9B2</accession>
<comment type="subcellular location">
    <subcellularLocation>
        <location evidence="1">Cell inner membrane</location>
    </subcellularLocation>
</comment>
<evidence type="ECO:0000256" key="6">
    <source>
        <dbReference type="ARBA" id="ARBA00022519"/>
    </source>
</evidence>
<dbReference type="PROSITE" id="PS01142">
    <property type="entry name" value="T2SP_N"/>
    <property type="match status" value="1"/>
</dbReference>
<reference evidence="11 12" key="1">
    <citation type="submission" date="2022-03" db="EMBL/GenBank/DDBJ databases">
        <title>Genomic Encyclopedia of Type Strains, Phase III (KMG-III): the genomes of soil and plant-associated and newly described type strains.</title>
        <authorList>
            <person name="Whitman W."/>
        </authorList>
    </citation>
    <scope>NUCLEOTIDE SEQUENCE [LARGE SCALE GENOMIC DNA]</scope>
    <source>
        <strain evidence="11 12">BSker1</strain>
    </source>
</reference>
<evidence type="ECO:0000313" key="12">
    <source>
        <dbReference type="Proteomes" id="UP001523550"/>
    </source>
</evidence>